<dbReference type="EnsemblMetazoa" id="GPAI013748-RA">
    <property type="protein sequence ID" value="GPAI013748-PA"/>
    <property type="gene ID" value="GPAI013748"/>
</dbReference>
<evidence type="ECO:0000256" key="1">
    <source>
        <dbReference type="SAM" id="MobiDB-lite"/>
    </source>
</evidence>
<reference evidence="3" key="2">
    <citation type="submission" date="2020-05" db="UniProtKB">
        <authorList>
            <consortium name="EnsemblMetazoa"/>
        </authorList>
    </citation>
    <scope>IDENTIFICATION</scope>
    <source>
        <strain evidence="3">IAEA</strain>
    </source>
</reference>
<name>A0A1A9ZGC0_GLOPL</name>
<dbReference type="InterPro" id="IPR005162">
    <property type="entry name" value="Retrotrans_gag_dom"/>
</dbReference>
<evidence type="ECO:0000313" key="4">
    <source>
        <dbReference type="Proteomes" id="UP000092445"/>
    </source>
</evidence>
<feature type="compositionally biased region" description="Basic and acidic residues" evidence="1">
    <location>
        <begin position="129"/>
        <end position="144"/>
    </location>
</feature>
<dbReference type="STRING" id="7398.A0A1A9ZGC0"/>
<feature type="region of interest" description="Disordered" evidence="1">
    <location>
        <begin position="223"/>
        <end position="256"/>
    </location>
</feature>
<keyword evidence="4" id="KW-1185">Reference proteome</keyword>
<sequence>MVVMLRDRALTWYRSNKQHWTSWEKFRADFTRLFLPPRHLDRLEDEIRRRTRRPREKFQDYVLALQELMRHTLMSEGQQLERIYTNAQPEYLWYIRRRDFNRLAELMELASDLEAIPTGRRPAAGPSEQRGKSTEPTVIRERTGARRRRADAVVRTAPIIPSAQIHKPRIAGPAADEAHGPAIAADGETTEEPTTIEGEWAPEPTSLANSDARQLNRYILPTTRNAAKQAHRQTRANGYPTKPTKPPYIHAPKRDL</sequence>
<organism evidence="3 4">
    <name type="scientific">Glossina pallidipes</name>
    <name type="common">Tsetse fly</name>
    <dbReference type="NCBI Taxonomy" id="7398"/>
    <lineage>
        <taxon>Eukaryota</taxon>
        <taxon>Metazoa</taxon>
        <taxon>Ecdysozoa</taxon>
        <taxon>Arthropoda</taxon>
        <taxon>Hexapoda</taxon>
        <taxon>Insecta</taxon>
        <taxon>Pterygota</taxon>
        <taxon>Neoptera</taxon>
        <taxon>Endopterygota</taxon>
        <taxon>Diptera</taxon>
        <taxon>Brachycera</taxon>
        <taxon>Muscomorpha</taxon>
        <taxon>Hippoboscoidea</taxon>
        <taxon>Glossinidae</taxon>
        <taxon>Glossina</taxon>
    </lineage>
</organism>
<dbReference type="VEuPathDB" id="VectorBase:GPAI013748"/>
<dbReference type="Proteomes" id="UP000092445">
    <property type="component" value="Unassembled WGS sequence"/>
</dbReference>
<evidence type="ECO:0000313" key="3">
    <source>
        <dbReference type="EnsemblMetazoa" id="GPAI013748-PA"/>
    </source>
</evidence>
<accession>A0A1A9ZGC0</accession>
<evidence type="ECO:0000259" key="2">
    <source>
        <dbReference type="Pfam" id="PF03732"/>
    </source>
</evidence>
<protein>
    <submittedName>
        <fullName evidence="3">Retrotrans_gag domain-containing protein</fullName>
    </submittedName>
</protein>
<dbReference type="AlphaFoldDB" id="A0A1A9ZGC0"/>
<feature type="domain" description="Retrotransposon gag" evidence="2">
    <location>
        <begin position="2"/>
        <end position="84"/>
    </location>
</feature>
<reference evidence="4" key="1">
    <citation type="submission" date="2014-03" db="EMBL/GenBank/DDBJ databases">
        <authorList>
            <person name="Aksoy S."/>
            <person name="Warren W."/>
            <person name="Wilson R.K."/>
        </authorList>
    </citation>
    <scope>NUCLEOTIDE SEQUENCE [LARGE SCALE GENOMIC DNA]</scope>
    <source>
        <strain evidence="4">IAEA</strain>
    </source>
</reference>
<proteinExistence type="predicted"/>
<dbReference type="Pfam" id="PF03732">
    <property type="entry name" value="Retrotrans_gag"/>
    <property type="match status" value="1"/>
</dbReference>
<feature type="region of interest" description="Disordered" evidence="1">
    <location>
        <begin position="117"/>
        <end position="150"/>
    </location>
</feature>